<keyword evidence="1" id="KW-0472">Membrane</keyword>
<feature type="transmembrane region" description="Helical" evidence="1">
    <location>
        <begin position="23"/>
        <end position="42"/>
    </location>
</feature>
<dbReference type="RefSeq" id="WP_306735776.1">
    <property type="nucleotide sequence ID" value="NZ_JANHAX010000003.1"/>
</dbReference>
<proteinExistence type="predicted"/>
<comment type="caution">
    <text evidence="2">The sequence shown here is derived from an EMBL/GenBank/DDBJ whole genome shotgun (WGS) entry which is preliminary data.</text>
</comment>
<evidence type="ECO:0000313" key="2">
    <source>
        <dbReference type="EMBL" id="MDQ2090497.1"/>
    </source>
</evidence>
<reference evidence="2" key="1">
    <citation type="submission" date="2022-07" db="EMBL/GenBank/DDBJ databases">
        <authorList>
            <person name="Otstavnykh N."/>
            <person name="Isaeva M."/>
            <person name="Bystritskaya E."/>
        </authorList>
    </citation>
    <scope>NUCLEOTIDE SEQUENCE</scope>
    <source>
        <strain evidence="2">KCTC 52189</strain>
    </source>
</reference>
<keyword evidence="1" id="KW-1133">Transmembrane helix</keyword>
<accession>A0AAE3WF01</accession>
<reference evidence="2" key="2">
    <citation type="submission" date="2023-02" db="EMBL/GenBank/DDBJ databases">
        <title>'Rhodoalgimonas zhirmunskyi' gen. nov., isolated from a red alga.</title>
        <authorList>
            <person name="Nedashkovskaya O.I."/>
            <person name="Otstavnykh N.Y."/>
            <person name="Bystritskaya E.P."/>
            <person name="Balabanova L.A."/>
            <person name="Isaeva M.P."/>
        </authorList>
    </citation>
    <scope>NUCLEOTIDE SEQUENCE</scope>
    <source>
        <strain evidence="2">KCTC 52189</strain>
    </source>
</reference>
<gene>
    <name evidence="2" type="ORF">NO357_11360</name>
</gene>
<evidence type="ECO:0000256" key="1">
    <source>
        <dbReference type="SAM" id="Phobius"/>
    </source>
</evidence>
<dbReference type="EMBL" id="JANHAX010000003">
    <property type="protein sequence ID" value="MDQ2090497.1"/>
    <property type="molecule type" value="Genomic_DNA"/>
</dbReference>
<organism evidence="2 3">
    <name type="scientific">Marimonas arenosa</name>
    <dbReference type="NCBI Taxonomy" id="1795305"/>
    <lineage>
        <taxon>Bacteria</taxon>
        <taxon>Pseudomonadati</taxon>
        <taxon>Pseudomonadota</taxon>
        <taxon>Alphaproteobacteria</taxon>
        <taxon>Rhodobacterales</taxon>
        <taxon>Paracoccaceae</taxon>
        <taxon>Marimonas</taxon>
    </lineage>
</organism>
<feature type="transmembrane region" description="Helical" evidence="1">
    <location>
        <begin position="54"/>
        <end position="80"/>
    </location>
</feature>
<feature type="transmembrane region" description="Helical" evidence="1">
    <location>
        <begin position="92"/>
        <end position="113"/>
    </location>
</feature>
<dbReference type="AlphaFoldDB" id="A0AAE3WF01"/>
<protein>
    <submittedName>
        <fullName evidence="2">Uncharacterized protein</fullName>
    </submittedName>
</protein>
<keyword evidence="3" id="KW-1185">Reference proteome</keyword>
<evidence type="ECO:0000313" key="3">
    <source>
        <dbReference type="Proteomes" id="UP001226762"/>
    </source>
</evidence>
<keyword evidence="1" id="KW-0812">Transmembrane</keyword>
<name>A0AAE3WF01_9RHOB</name>
<dbReference type="Proteomes" id="UP001226762">
    <property type="component" value="Unassembled WGS sequence"/>
</dbReference>
<sequence length="137" mass="14583">MTEQEKAEAALAIKEMIPWPVEVLFWAAFVLALLIIAASLALPPTKAYASFTTVLARSLAALTISIGGLKLALAGSLSALTLVHFDLDGSYFWPPFAAIAFGLSGAELIILVVQGLHVAKRVREIRQSPIPQEGTAQ</sequence>